<dbReference type="KEGG" id="sauw:SAI5S5_1013260"/>
<evidence type="ECO:0000313" key="11">
    <source>
        <dbReference type="EMBL" id="CCJ23078.1"/>
    </source>
</evidence>
<dbReference type="Pfam" id="PF00089">
    <property type="entry name" value="Trypsin"/>
    <property type="match status" value="1"/>
</dbReference>
<keyword evidence="3" id="KW-0964">Secreted</keyword>
<dbReference type="InterPro" id="IPR009003">
    <property type="entry name" value="Peptidase_S1_PA"/>
</dbReference>
<feature type="active site" description="Charge relay system" evidence="8">
    <location>
        <position position="207"/>
    </location>
</feature>
<comment type="subcellular location">
    <subcellularLocation>
        <location evidence="1">Secreted</location>
    </subcellularLocation>
</comment>
<proteinExistence type="inferred from homology"/>
<dbReference type="KEGG" id="sauk:SAI3T3_1013300"/>
<gene>
    <name evidence="11" type="ORF">SAI7S6_1013320</name>
</gene>
<dbReference type="PRINTS" id="PR00839">
    <property type="entry name" value="V8PROTEASE"/>
</dbReference>
<comment type="similarity">
    <text evidence="2 9">Belongs to the peptidase S1B family.</text>
</comment>
<dbReference type="AlphaFoldDB" id="A0A7U7EZ09"/>
<accession>A0A7U7EZ09</accession>
<reference evidence="11 12" key="1">
    <citation type="journal article" date="2012" name="PLoS ONE">
        <title>Short term evolution of a highly transmissible methicillin-resistant Staphylococcus aureus clone (ST228) in a tertiary care hospital.</title>
        <authorList>
            <person name="Vogel V."/>
            <person name="Falquet L."/>
            <person name="Calderon-Copete S.P."/>
            <person name="Basset P."/>
            <person name="Blanc D.S."/>
        </authorList>
    </citation>
    <scope>NUCLEOTIDE SEQUENCE [LARGE SCALE GENOMIC DNA]</scope>
    <source>
        <strain evidence="12">ST228/18412</strain>
    </source>
</reference>
<dbReference type="KEGG" id="sauj:SAI2T2_1013310"/>
<evidence type="ECO:0000256" key="9">
    <source>
        <dbReference type="RuleBase" id="RU004296"/>
    </source>
</evidence>
<dbReference type="PANTHER" id="PTHR43019">
    <property type="entry name" value="SERINE ENDOPROTEASE DEGS"/>
    <property type="match status" value="1"/>
</dbReference>
<evidence type="ECO:0000256" key="4">
    <source>
        <dbReference type="ARBA" id="ARBA00022670"/>
    </source>
</evidence>
<dbReference type="SUPFAM" id="SSF50494">
    <property type="entry name" value="Trypsin-like serine proteases"/>
    <property type="match status" value="1"/>
</dbReference>
<dbReference type="InterPro" id="IPR043504">
    <property type="entry name" value="Peptidase_S1_PA_chymotrypsin"/>
</dbReference>
<feature type="active site" description="Charge relay system" evidence="8">
    <location>
        <position position="89"/>
    </location>
</feature>
<dbReference type="PROSITE" id="PS00672">
    <property type="entry name" value="V8_HIS"/>
    <property type="match status" value="1"/>
</dbReference>
<dbReference type="GO" id="GO:0004252">
    <property type="term" value="F:serine-type endopeptidase activity"/>
    <property type="evidence" value="ECO:0007669"/>
    <property type="project" value="InterPro"/>
</dbReference>
<dbReference type="PRINTS" id="PR01774">
    <property type="entry name" value="EXFOLTOXIN"/>
</dbReference>
<dbReference type="InterPro" id="IPR028301">
    <property type="entry name" value="V8_his_AS"/>
</dbReference>
<evidence type="ECO:0000313" key="12">
    <source>
        <dbReference type="Proteomes" id="UP000032744"/>
    </source>
</evidence>
<keyword evidence="5" id="KW-0732">Signal</keyword>
<dbReference type="Proteomes" id="UP000032744">
    <property type="component" value="Chromosome"/>
</dbReference>
<evidence type="ECO:0000256" key="5">
    <source>
        <dbReference type="ARBA" id="ARBA00022729"/>
    </source>
</evidence>
<keyword evidence="7 9" id="KW-0720">Serine protease</keyword>
<dbReference type="InterPro" id="IPR008353">
    <property type="entry name" value="Peptidase_S1B_tx"/>
</dbReference>
<feature type="active site" description="Charge relay system" evidence="8">
    <location>
        <position position="127"/>
    </location>
</feature>
<organism evidence="11 12">
    <name type="scientific">Staphylococcus aureus subsp. aureus ST228</name>
    <dbReference type="NCBI Taxonomy" id="1074919"/>
    <lineage>
        <taxon>Bacteria</taxon>
        <taxon>Bacillati</taxon>
        <taxon>Bacillota</taxon>
        <taxon>Bacilli</taxon>
        <taxon>Bacillales</taxon>
        <taxon>Staphylococcaceae</taxon>
        <taxon>Staphylococcus</taxon>
    </lineage>
</organism>
<dbReference type="KEGG" id="saux:SAI6T6_1013280"/>
<sequence length="254" mass="27887">MYLDIKIIKKEELKMNKNVVIKSLATLTILTSVTGIGTTLVEEVQQTAKAENNVTKIQDTNIFPYTGVVAFKSATGFVVGKNTILTNKHVSKNYKVGDRITAHPNSDKGNGGIYSIKKIINYPGKEDVSVIQVEERAIERGPKGFNFNDNVTPFKYAAGAKAGERIKVIGYPHPYKNKYVLYESTGPVMSVEGSSIVYSAHTESGNSGSPVLNSNNELVGIHFASDVKNDDNRNAYGVYFTPEIKKFIAENIDK</sequence>
<evidence type="ECO:0000256" key="7">
    <source>
        <dbReference type="ARBA" id="ARBA00022825"/>
    </source>
</evidence>
<dbReference type="Gene3D" id="2.40.10.10">
    <property type="entry name" value="Trypsin-like serine proteases"/>
    <property type="match status" value="2"/>
</dbReference>
<dbReference type="GO" id="GO:0006508">
    <property type="term" value="P:proteolysis"/>
    <property type="evidence" value="ECO:0007669"/>
    <property type="project" value="UniProtKB-KW"/>
</dbReference>
<keyword evidence="4 9" id="KW-0645">Protease</keyword>
<dbReference type="KEGG" id="saut:SAI1T1_2013300"/>
<evidence type="ECO:0000256" key="8">
    <source>
        <dbReference type="PIRSR" id="PIRSR608256-1"/>
    </source>
</evidence>
<protein>
    <recommendedName>
        <fullName evidence="9">Serine protease</fullName>
        <ecNumber evidence="9">3.4.21.-</ecNumber>
    </recommendedName>
</protein>
<dbReference type="GO" id="GO:0005576">
    <property type="term" value="C:extracellular region"/>
    <property type="evidence" value="ECO:0007669"/>
    <property type="project" value="UniProtKB-SubCell"/>
</dbReference>
<feature type="domain" description="Peptidase S1" evidence="10">
    <location>
        <begin position="60"/>
        <end position="239"/>
    </location>
</feature>
<dbReference type="KEGG" id="sauq:SAI4T8_1013310"/>
<name>A0A7U7EZ09_STAAU</name>
<evidence type="ECO:0000259" key="10">
    <source>
        <dbReference type="Pfam" id="PF00089"/>
    </source>
</evidence>
<dbReference type="KEGG" id="sauy:SAI8T7_1013300"/>
<evidence type="ECO:0000256" key="2">
    <source>
        <dbReference type="ARBA" id="ARBA00008764"/>
    </source>
</evidence>
<evidence type="ECO:0000256" key="6">
    <source>
        <dbReference type="ARBA" id="ARBA00022801"/>
    </source>
</evidence>
<evidence type="ECO:0000256" key="3">
    <source>
        <dbReference type="ARBA" id="ARBA00022525"/>
    </source>
</evidence>
<dbReference type="EMBL" id="HE579071">
    <property type="protein sequence ID" value="CCJ23078.1"/>
    <property type="molecule type" value="Genomic_DNA"/>
</dbReference>
<dbReference type="KEGG" id="sauv:SAI7S6_1013320"/>
<keyword evidence="6 9" id="KW-0378">Hydrolase</keyword>
<dbReference type="InterPro" id="IPR008256">
    <property type="entry name" value="Peptidase_S1B"/>
</dbReference>
<dbReference type="EC" id="3.4.21.-" evidence="9"/>
<dbReference type="InterPro" id="IPR001254">
    <property type="entry name" value="Trypsin_dom"/>
</dbReference>
<evidence type="ECO:0000256" key="1">
    <source>
        <dbReference type="ARBA" id="ARBA00004613"/>
    </source>
</evidence>
<dbReference type="PANTHER" id="PTHR43019:SF23">
    <property type="entry name" value="PROTEASE DO-LIKE 5, CHLOROPLASTIC"/>
    <property type="match status" value="1"/>
</dbReference>